<dbReference type="Proteomes" id="UP001280581">
    <property type="component" value="Unassembled WGS sequence"/>
</dbReference>
<name>A0AAN6LX62_9PLEO</name>
<evidence type="ECO:0000256" key="3">
    <source>
        <dbReference type="ARBA" id="ARBA00022679"/>
    </source>
</evidence>
<dbReference type="InterPro" id="IPR006162">
    <property type="entry name" value="Ppantetheine_attach_site"/>
</dbReference>
<dbReference type="Pfam" id="PF00698">
    <property type="entry name" value="Acyl_transf_1"/>
    <property type="match status" value="1"/>
</dbReference>
<dbReference type="PROSITE" id="PS00012">
    <property type="entry name" value="PHOSPHOPANTETHEINE"/>
    <property type="match status" value="1"/>
</dbReference>
<dbReference type="InterPro" id="IPR001227">
    <property type="entry name" value="Ac_transferase_dom_sf"/>
</dbReference>
<protein>
    <recommendedName>
        <fullName evidence="11">Polyketide synthase</fullName>
    </recommendedName>
</protein>
<feature type="domain" description="Ketosynthase family 3 (KS3)" evidence="7">
    <location>
        <begin position="167"/>
        <end position="596"/>
    </location>
</feature>
<dbReference type="Pfam" id="PF00109">
    <property type="entry name" value="ketoacyl-synt"/>
    <property type="match status" value="1"/>
</dbReference>
<comment type="caution">
    <text evidence="9">The sequence shown here is derived from an EMBL/GenBank/DDBJ whole genome shotgun (WGS) entry which is preliminary data.</text>
</comment>
<dbReference type="PROSITE" id="PS50075">
    <property type="entry name" value="CARRIER"/>
    <property type="match status" value="2"/>
</dbReference>
<dbReference type="GO" id="GO:0006633">
    <property type="term" value="P:fatty acid biosynthetic process"/>
    <property type="evidence" value="ECO:0007669"/>
    <property type="project" value="InterPro"/>
</dbReference>
<evidence type="ECO:0000259" key="6">
    <source>
        <dbReference type="PROSITE" id="PS50075"/>
    </source>
</evidence>
<dbReference type="PROSITE" id="PS00606">
    <property type="entry name" value="KS3_1"/>
    <property type="match status" value="1"/>
</dbReference>
<gene>
    <name evidence="9" type="ORF">GRF29_77g2286454</name>
</gene>
<dbReference type="Pfam" id="PF22621">
    <property type="entry name" value="CurL-like_PKS_C"/>
    <property type="match status" value="1"/>
</dbReference>
<dbReference type="InterPro" id="IPR049900">
    <property type="entry name" value="PKS_mFAS_DH"/>
</dbReference>
<dbReference type="InterPro" id="IPR014031">
    <property type="entry name" value="Ketoacyl_synth_C"/>
</dbReference>
<dbReference type="Gene3D" id="3.30.70.3290">
    <property type="match status" value="1"/>
</dbReference>
<feature type="domain" description="Carrier" evidence="6">
    <location>
        <begin position="1531"/>
        <end position="1606"/>
    </location>
</feature>
<dbReference type="Gene3D" id="3.40.366.10">
    <property type="entry name" value="Malonyl-Coenzyme A Acyl Carrier Protein, domain 2"/>
    <property type="match status" value="2"/>
</dbReference>
<dbReference type="SUPFAM" id="SSF47336">
    <property type="entry name" value="ACP-like"/>
    <property type="match status" value="2"/>
</dbReference>
<keyword evidence="3" id="KW-0808">Transferase</keyword>
<dbReference type="PANTHER" id="PTHR43775">
    <property type="entry name" value="FATTY ACID SYNTHASE"/>
    <property type="match status" value="1"/>
</dbReference>
<dbReference type="Pfam" id="PF14765">
    <property type="entry name" value="PS-DH"/>
    <property type="match status" value="1"/>
</dbReference>
<dbReference type="PROSITE" id="PS52004">
    <property type="entry name" value="KS3_2"/>
    <property type="match status" value="1"/>
</dbReference>
<dbReference type="Pfam" id="PF00550">
    <property type="entry name" value="PP-binding"/>
    <property type="match status" value="2"/>
</dbReference>
<evidence type="ECO:0000313" key="9">
    <source>
        <dbReference type="EMBL" id="KAK3208861.1"/>
    </source>
</evidence>
<dbReference type="InterPro" id="IPR001031">
    <property type="entry name" value="Thioesterase"/>
</dbReference>
<keyword evidence="2" id="KW-0597">Phosphoprotein</keyword>
<dbReference type="GO" id="GO:0004315">
    <property type="term" value="F:3-oxoacyl-[acyl-carrier-protein] synthase activity"/>
    <property type="evidence" value="ECO:0007669"/>
    <property type="project" value="InterPro"/>
</dbReference>
<dbReference type="CDD" id="cd00833">
    <property type="entry name" value="PKS"/>
    <property type="match status" value="1"/>
</dbReference>
<accession>A0AAN6LX62</accession>
<dbReference type="Gene3D" id="1.10.1200.10">
    <property type="entry name" value="ACP-like"/>
    <property type="match status" value="2"/>
</dbReference>
<dbReference type="Gene3D" id="3.40.50.1820">
    <property type="entry name" value="alpha/beta hydrolase"/>
    <property type="match status" value="1"/>
</dbReference>
<dbReference type="EMBL" id="WVTA01000007">
    <property type="protein sequence ID" value="KAK3208861.1"/>
    <property type="molecule type" value="Genomic_DNA"/>
</dbReference>
<dbReference type="InterPro" id="IPR049551">
    <property type="entry name" value="PKS_DH_C"/>
</dbReference>
<dbReference type="InterPro" id="IPR020806">
    <property type="entry name" value="PKS_PP-bd"/>
</dbReference>
<dbReference type="PROSITE" id="PS52019">
    <property type="entry name" value="PKS_MFAS_DH"/>
    <property type="match status" value="1"/>
</dbReference>
<evidence type="ECO:0000259" key="7">
    <source>
        <dbReference type="PROSITE" id="PS52004"/>
    </source>
</evidence>
<dbReference type="InterPro" id="IPR050091">
    <property type="entry name" value="PKS_NRPS_Biosynth_Enz"/>
</dbReference>
<dbReference type="SUPFAM" id="SSF52151">
    <property type="entry name" value="FabD/lysophospholipase-like"/>
    <property type="match status" value="1"/>
</dbReference>
<dbReference type="Pfam" id="PF21089">
    <property type="entry name" value="PKS_DH_N"/>
    <property type="match status" value="1"/>
</dbReference>
<dbReference type="InterPro" id="IPR036736">
    <property type="entry name" value="ACP-like_sf"/>
</dbReference>
<dbReference type="Gene3D" id="3.10.129.110">
    <property type="entry name" value="Polyketide synthase dehydratase"/>
    <property type="match status" value="1"/>
</dbReference>
<dbReference type="PANTHER" id="PTHR43775:SF37">
    <property type="entry name" value="SI:DKEY-61P9.11"/>
    <property type="match status" value="1"/>
</dbReference>
<feature type="compositionally biased region" description="Polar residues" evidence="5">
    <location>
        <begin position="1385"/>
        <end position="1414"/>
    </location>
</feature>
<dbReference type="InterPro" id="IPR042104">
    <property type="entry name" value="PKS_dehydratase_sf"/>
</dbReference>
<dbReference type="InterPro" id="IPR016035">
    <property type="entry name" value="Acyl_Trfase/lysoPLipase"/>
</dbReference>
<evidence type="ECO:0008006" key="11">
    <source>
        <dbReference type="Google" id="ProtNLM"/>
    </source>
</evidence>
<proteinExistence type="predicted"/>
<evidence type="ECO:0000256" key="1">
    <source>
        <dbReference type="ARBA" id="ARBA00022450"/>
    </source>
</evidence>
<dbReference type="Gene3D" id="3.40.47.10">
    <property type="match status" value="1"/>
</dbReference>
<dbReference type="GO" id="GO:0004312">
    <property type="term" value="F:fatty acid synthase activity"/>
    <property type="evidence" value="ECO:0007669"/>
    <property type="project" value="TreeGrafter"/>
</dbReference>
<dbReference type="InterPro" id="IPR014043">
    <property type="entry name" value="Acyl_transferase_dom"/>
</dbReference>
<keyword evidence="10" id="KW-1185">Reference proteome</keyword>
<feature type="active site" description="Proton donor; for dehydratase activity" evidence="4">
    <location>
        <position position="1287"/>
    </location>
</feature>
<keyword evidence="1" id="KW-0596">Phosphopantetheine</keyword>
<feature type="region of interest" description="N-terminal hotdog fold" evidence="4">
    <location>
        <begin position="1071"/>
        <end position="1199"/>
    </location>
</feature>
<evidence type="ECO:0000259" key="8">
    <source>
        <dbReference type="PROSITE" id="PS52019"/>
    </source>
</evidence>
<dbReference type="InterPro" id="IPR016036">
    <property type="entry name" value="Malonyl_transacylase_ACP-bd"/>
</dbReference>
<evidence type="ECO:0000313" key="10">
    <source>
        <dbReference type="Proteomes" id="UP001280581"/>
    </source>
</evidence>
<dbReference type="SUPFAM" id="SSF53901">
    <property type="entry name" value="Thiolase-like"/>
    <property type="match status" value="1"/>
</dbReference>
<evidence type="ECO:0000256" key="4">
    <source>
        <dbReference type="PROSITE-ProRule" id="PRU01363"/>
    </source>
</evidence>
<reference evidence="9 10" key="1">
    <citation type="submission" date="2021-02" db="EMBL/GenBank/DDBJ databases">
        <title>Genome assembly of Pseudopithomyces chartarum.</title>
        <authorList>
            <person name="Jauregui R."/>
            <person name="Singh J."/>
            <person name="Voisey C."/>
        </authorList>
    </citation>
    <scope>NUCLEOTIDE SEQUENCE [LARGE SCALE GENOMIC DNA]</scope>
    <source>
        <strain evidence="9 10">AGR01</strain>
    </source>
</reference>
<dbReference type="GO" id="GO:0044550">
    <property type="term" value="P:secondary metabolite biosynthetic process"/>
    <property type="evidence" value="ECO:0007669"/>
    <property type="project" value="TreeGrafter"/>
</dbReference>
<dbReference type="SMART" id="SM00823">
    <property type="entry name" value="PKS_PP"/>
    <property type="match status" value="1"/>
</dbReference>
<dbReference type="InterPro" id="IPR030918">
    <property type="entry name" value="PT_fungal_PKS"/>
</dbReference>
<dbReference type="Pfam" id="PF00975">
    <property type="entry name" value="Thioesterase"/>
    <property type="match status" value="1"/>
</dbReference>
<evidence type="ECO:0000256" key="5">
    <source>
        <dbReference type="SAM" id="MobiDB-lite"/>
    </source>
</evidence>
<dbReference type="InterPro" id="IPR016039">
    <property type="entry name" value="Thiolase-like"/>
</dbReference>
<dbReference type="SMART" id="SM00825">
    <property type="entry name" value="PKS_KS"/>
    <property type="match status" value="1"/>
</dbReference>
<dbReference type="SMART" id="SM00827">
    <property type="entry name" value="PKS_AT"/>
    <property type="match status" value="1"/>
</dbReference>
<feature type="active site" description="Proton acceptor; for dehydratase activity" evidence="4">
    <location>
        <position position="1104"/>
    </location>
</feature>
<dbReference type="InterPro" id="IPR029058">
    <property type="entry name" value="AB_hydrolase_fold"/>
</dbReference>
<dbReference type="InterPro" id="IPR049552">
    <property type="entry name" value="PKS_DH_N"/>
</dbReference>
<dbReference type="InterPro" id="IPR014030">
    <property type="entry name" value="Ketoacyl_synth_N"/>
</dbReference>
<sequence length="1869" mass="203476">MFSLSGTGADLGRLQTLLPTSTTCRPAFIHTCYHGGGDMEKVIQEIIKDVERLGIPVPEWKSLRIPVRSTVDGSLLAPTQPKADTLLHTVLRCMLVHPVDWKTTVWAIIESAAQHLDKEIDLQSRMLAIGPNASSLFTATKGASLHPRLKIEHIPSKKPLTTETWHKDDIAIVGMSVDIPGSDDLHDFWDMLQNSTNVATEIPRSRFNLFDYYDKDAAKQPKPRKMAAKHGNFLKNPFQFDNAFFSLSPREAKSMDPQQRLILQSALKALDDAGYAPNATSSFEPDKMGVFIGAATGDYVDNTKNDIDVYYSPGTLRAFLSGRISYAFGFKGPSVVIDTACSSSLVAIHQACMALQRGDAVSALAGGVNVISSPDMYLGLARAHFLSPTGQCKPFDAAADGYCRAESSAVFVLKRMENAIAHGDRIHAVIRGTSVNQSGTSKSITHPDADTQALLMGGLLDRSRVPAQSISVVEAHGTGTQAGDFCEVSSLQAVLGQDSGREHPLYLSSIKGNMGHSEAASGSVGLAKLLLMMQKKQIPPQASFQHLNPRLASINDHNIVIPTRLMDWNTSKNNPRRALLNNFGAAGSNAALILEEYRDSSQAASTPRRSSHVLNISARTTEALEELRFRYLELLRTNSKTEPLSIADLCYSANARRQHHNEFRLSVTGHTIDELAINLQKASLNKQITKRSQSLTVFMFTGQANIYRGMGAELLSTAPAFHEAVQECNAVLQRDGFKEVTQFIANDAEMEEGGDIVVSQCACFVVQYALAKLWQSWGIEPDLVIGHSMGEYAAFVISGALSLDHALVLIARRAQLMVTKCALNKSGMVACKLPLKVALNEIAQVFGGSERLVIACDNSPEDCVVAGDIDDLATFLGHCKATGIKAIKLQVPFGFHSPAMEPLMDSLRRLCSDVSMTEGNIPIISSHLGKIIQPELLTADYLANHTRHAVNFTEAIQELASFAGGQKLRVLEIGHTTGTATMAKLTLKDSNATYSSSLRPTETPWSTICAALKGFFLEGAPVKWGEVYAGSAVKYLDATPQYPLFPAEFLVPFRDFCLSQSNDHISEDVLPKLFFQLEKKSSDGLNSTTFEAKLSLMQSYIKAHVVGGTPLCPASIYTELALEAIDEQHSSLNGGTHVMRDINFESPLVCSDNQEANNSVSVIIDQKESTKEAPKFSFKAQSTDAAYCTGIASIEPVNDVQTLLRRKSAFVKKQIDSMLEIEEMTGDSFSSRMIYDVVFPRVVSYSDPFLTLKRFQISPTGLEGYGTFQLPEISPSTNFVCDPALVDTLLHTAGFVANNWINRDLACICVKVENITLLHDSIAASRYSGLSVYCSMVDCVDGFVIGDAYAMNGSGDIVAMAEGMHFKKTGLKAFQSYLARLSQSGNKQPATSQLTRAKSPIPSTQQSSNTTQPKTHYPQVVDVLHREVRQLCGIASSVDPDADLSQLGIDSLMFIELTQALRRALPQFDSSDIDLSRCSTLREIESVLLDMVGSSMLSHTTASVNSTLDAQEISQNTVTAFSPARAAPCGDSTFIIVKDLVQDICGCQVFDLDKDVTLESLGVDSLLSMELEQGLRQVAGISVEGDHGIISELTVGQLERLILGKFSQSQSSITPQSSPSPAPTDPATKLQNGHNSRNRLYLFHDGSGLSQQYAKIGQLGCDVYGVSSIDFAGIDSSIQTLEEFASRYISVLRLAGENSHGIILGGWSFGGVLAFEIARQLHSLGTHLQGLILLDSPCPINHEPLPNEIIQKVVSTVFASHSGIQSCVEAQFKRNANLLKKYNPPLDQLTIPTVMLLSQQTCDAGMMCGLKYAWLDDAAFRKKMTHEWRKVVGGLFQTLKVDGNHFDMFEAKHLPNLSKKLIAACKALV</sequence>
<dbReference type="Pfam" id="PF02801">
    <property type="entry name" value="Ketoacyl-synt_C"/>
    <property type="match status" value="1"/>
</dbReference>
<dbReference type="GO" id="GO:0031177">
    <property type="term" value="F:phosphopantetheine binding"/>
    <property type="evidence" value="ECO:0007669"/>
    <property type="project" value="InterPro"/>
</dbReference>
<dbReference type="SUPFAM" id="SSF53474">
    <property type="entry name" value="alpha/beta-Hydrolases"/>
    <property type="match status" value="1"/>
</dbReference>
<evidence type="ECO:0000256" key="2">
    <source>
        <dbReference type="ARBA" id="ARBA00022553"/>
    </source>
</evidence>
<dbReference type="InterPro" id="IPR018201">
    <property type="entry name" value="Ketoacyl_synth_AS"/>
</dbReference>
<feature type="region of interest" description="Disordered" evidence="5">
    <location>
        <begin position="1385"/>
        <end position="1415"/>
    </location>
</feature>
<feature type="region of interest" description="C-terminal hotdog fold" evidence="4">
    <location>
        <begin position="1226"/>
        <end position="1375"/>
    </location>
</feature>
<feature type="region of interest" description="Disordered" evidence="5">
    <location>
        <begin position="1609"/>
        <end position="1631"/>
    </location>
</feature>
<dbReference type="NCBIfam" id="TIGR04532">
    <property type="entry name" value="PT_fungal_PKS"/>
    <property type="match status" value="1"/>
</dbReference>
<feature type="domain" description="PKS/mFAS DH" evidence="8">
    <location>
        <begin position="1071"/>
        <end position="1375"/>
    </location>
</feature>
<dbReference type="SUPFAM" id="SSF55048">
    <property type="entry name" value="Probable ACP-binding domain of malonyl-CoA ACP transacylase"/>
    <property type="match status" value="1"/>
</dbReference>
<feature type="domain" description="Carrier" evidence="6">
    <location>
        <begin position="1415"/>
        <end position="1492"/>
    </location>
</feature>
<dbReference type="InterPro" id="IPR009081">
    <property type="entry name" value="PP-bd_ACP"/>
</dbReference>
<dbReference type="Gene3D" id="3.30.70.250">
    <property type="entry name" value="Malonyl-CoA ACP transacylase, ACP-binding"/>
    <property type="match status" value="1"/>
</dbReference>
<organism evidence="9 10">
    <name type="scientific">Pseudopithomyces chartarum</name>
    <dbReference type="NCBI Taxonomy" id="1892770"/>
    <lineage>
        <taxon>Eukaryota</taxon>
        <taxon>Fungi</taxon>
        <taxon>Dikarya</taxon>
        <taxon>Ascomycota</taxon>
        <taxon>Pezizomycotina</taxon>
        <taxon>Dothideomycetes</taxon>
        <taxon>Pleosporomycetidae</taxon>
        <taxon>Pleosporales</taxon>
        <taxon>Massarineae</taxon>
        <taxon>Didymosphaeriaceae</taxon>
        <taxon>Pseudopithomyces</taxon>
    </lineage>
</organism>
<dbReference type="InterPro" id="IPR020841">
    <property type="entry name" value="PKS_Beta-ketoAc_synthase_dom"/>
</dbReference>